<sequence>MIKTKFSHKVIAVFLTVSFLQSLLPYNMLQASNNGPTAPEATGFEPVDATDMVNLVTADFSYVLPLLNIPSPEGGYPLALAYHAGIAMDQEASWVGLGWSLNPGAINRSVNGYPDGYNHARIWEYFYDEGGTEEMYFLSLGYSTGLFSVGQSFSWGSNRSLGGAVSVGYGINLEGVGNLGGRLSAGSNGVGVGVGITTNSGLSLGVNAHSSGNHGASIGFNNNGEGFGIGLSSSGTISISGTINNNSMGISFSSDGIGGFHMSSENSTNDVVQGAGIGTQMAFNTTVNMGNYVTRMSKKITPLVVATKIGVFSLTFGKQRMKYSLSHIGGISVTGPLNYYREPYDPASQRDFKVGKIFMDFYEIPLEGNGIASENIPEFNNPVFPAYDNYNVQAQGLSGGMSSRLFENGALYGASKRDDDSGYKLVYPSLMDADNSVIRYVPEHVKFKAAPYFSMDNEISTYLGIKKANFNTSATNANIYDHYTDGVDNTLKPRRANGNYIEHFTNDQIINETAIVRSKGFLSPIATGFNRENAPSDGIGGFKITAPDGKTYHYSLPVYNHEIVTRTFGAIQERTEEAKSYFERRQLDPYATHWLLTAVTGPDYVDKNANGKVDKEDYGYWVNFEYGKWSDAFVWKAPYDEDYFIDESNSDIKTQIRGRKEVYYLDKVITRTHKALFIKEERDDGQSIAWSYKSVEHGERVQSSSDYKERFRIPMQKPLRLKKIVLVKETDDVAKNSGGVGDTGSVEIYYNGVVGSKREAAGYNMRNNVLDDSDNWSQTLDRSIKSIDFAYAYDLVRGTPNTMEDLGRSTLVGAHFKGKGGASMIPPYKFNYNEEFDYHKEYKDDFGYNRQNNSAWSLNGITTPQGAEILINYETHSLKPVFNSSVSFVKGTGDYTISRVDNVTYRINSSRNLGIQVGESLSFEYDRRCVWEEPGNCGGPCGGGVENCDFEATAKVITHEGGNKFLIKIPDFECSHLDQLYCISSSEKFSASYKIHNALTNIGGIRTSGITVKDGMGNSYTTQYKYGKNENGVGYVSYLPFAPELQQELPYSEELPAPKVMYEYTTVESETGEKIRYKFNVMKEKSPDAIKYGDIYEISQTKQNLVRNDGTTVDISSYTVKDNIAAIGQLLEVGTYNREGQLLSKIVNDYYPPGSTPNKLGQIQESYQSYKWIIYSDDSKNDKWLVNSSSRIKYPSLLRSSSEYKEGHVFKTDFRNLDAITGRASEVEMVSSTGDRIRSKTVFAYKKYPKMGSKVANVAYKNMLVQPAANYNQIMNNNGNWRTTGVGITTWKAWNNNVWRKHRAYTWKGELNADGTLKNFTDNFDWSATTDSQPTGWQMLSEVTRYDLYSNPLEIKDVNGNLASTKWGNNKVFSTSNAAYNTMFYSGAEDVSGNTFSGGVTKDASASVISSRAHTGSKSIQVAANVRAFKATPGTTGPYRLSVWAHKSNYKNTRVISNGKNFSYNQEETVAAGNWVQLNFIVDVISGKEVSLTTTSGTAYYDDFRLHPVSSSMNSYIYNEYDELTYILGPNNMGTRYEYDAGGRLIKTYAEVAGTTNNPGGFELVKEMGYRYMRDVNESPYDPLILSQSQYDTNPYRVVAYTTGGSGEFEYRWAISCNEYSDNYGEWTHVNQEGLLSMCPNNRVYVRCQVKDLTTGETKTTSRSYILEDTKPSSN</sequence>
<proteinExistence type="predicted"/>
<keyword evidence="2" id="KW-1185">Reference proteome</keyword>
<name>A0A926Q3J8_9FLAO</name>
<dbReference type="InterPro" id="IPR018247">
    <property type="entry name" value="EF_Hand_1_Ca_BS"/>
</dbReference>
<dbReference type="RefSeq" id="WP_187965001.1">
    <property type="nucleotide sequence ID" value="NZ_JACVDC010000016.1"/>
</dbReference>
<comment type="caution">
    <text evidence="1">The sequence shown here is derived from an EMBL/GenBank/DDBJ whole genome shotgun (WGS) entry which is preliminary data.</text>
</comment>
<protein>
    <recommendedName>
        <fullName evidence="3">YD repeat-containing protein</fullName>
    </recommendedName>
</protein>
<gene>
    <name evidence="1" type="ORF">IBL28_07725</name>
</gene>
<organism evidence="1 2">
    <name type="scientific">Sinomicrobium weinanense</name>
    <dbReference type="NCBI Taxonomy" id="2842200"/>
    <lineage>
        <taxon>Bacteria</taxon>
        <taxon>Pseudomonadati</taxon>
        <taxon>Bacteroidota</taxon>
        <taxon>Flavobacteriia</taxon>
        <taxon>Flavobacteriales</taxon>
        <taxon>Flavobacteriaceae</taxon>
        <taxon>Sinomicrobium</taxon>
    </lineage>
</organism>
<dbReference type="EMBL" id="JACVDC010000016">
    <property type="protein sequence ID" value="MBC9795850.1"/>
    <property type="molecule type" value="Genomic_DNA"/>
</dbReference>
<accession>A0A926Q3J8</accession>
<reference evidence="1 2" key="1">
    <citation type="submission" date="2020-09" db="EMBL/GenBank/DDBJ databases">
        <title>Sinomicrobium weinanense sp. nov., a halophilic bacteria isolated from saline-alkali soil.</title>
        <authorList>
            <person name="Wu P."/>
            <person name="Ren H."/>
            <person name="Mei Y."/>
            <person name="Liang Y."/>
            <person name="Chen Z."/>
        </authorList>
    </citation>
    <scope>NUCLEOTIDE SEQUENCE [LARGE SCALE GENOMIC DNA]</scope>
    <source>
        <strain evidence="1 2">FJxs</strain>
    </source>
</reference>
<evidence type="ECO:0000313" key="2">
    <source>
        <dbReference type="Proteomes" id="UP000653730"/>
    </source>
</evidence>
<dbReference type="Proteomes" id="UP000653730">
    <property type="component" value="Unassembled WGS sequence"/>
</dbReference>
<dbReference type="PROSITE" id="PS00018">
    <property type="entry name" value="EF_HAND_1"/>
    <property type="match status" value="1"/>
</dbReference>
<evidence type="ECO:0008006" key="3">
    <source>
        <dbReference type="Google" id="ProtNLM"/>
    </source>
</evidence>
<evidence type="ECO:0000313" key="1">
    <source>
        <dbReference type="EMBL" id="MBC9795850.1"/>
    </source>
</evidence>